<evidence type="ECO:0000259" key="2">
    <source>
        <dbReference type="Pfam" id="PF03109"/>
    </source>
</evidence>
<gene>
    <name evidence="3" type="primary">ADCK5</name>
</gene>
<dbReference type="InterPro" id="IPR004147">
    <property type="entry name" value="ABC1_dom"/>
</dbReference>
<dbReference type="EMBL" id="GAMC01019614">
    <property type="protein sequence ID" value="JAB86941.1"/>
    <property type="molecule type" value="mRNA"/>
</dbReference>
<keyword evidence="3" id="KW-0418">Kinase</keyword>
<dbReference type="SUPFAM" id="SSF56112">
    <property type="entry name" value="Protein kinase-like (PK-like)"/>
    <property type="match status" value="1"/>
</dbReference>
<feature type="domain" description="ABC1 atypical kinase-like" evidence="2">
    <location>
        <begin position="153"/>
        <end position="399"/>
    </location>
</feature>
<dbReference type="InterPro" id="IPR045307">
    <property type="entry name" value="ADCK1_dom"/>
</dbReference>
<dbReference type="CTD" id="203054"/>
<keyword evidence="3" id="KW-0808">Transferase</keyword>
<accession>W8B118</accession>
<dbReference type="KEGG" id="ccat:101458972"/>
<dbReference type="Pfam" id="PF03109">
    <property type="entry name" value="ABC1"/>
    <property type="match status" value="1"/>
</dbReference>
<protein>
    <submittedName>
        <fullName evidence="3">Putative aarF domain-containing protein kinase 5</fullName>
    </submittedName>
</protein>
<evidence type="ECO:0000256" key="1">
    <source>
        <dbReference type="ARBA" id="ARBA00009670"/>
    </source>
</evidence>
<name>W8B118_CERCA</name>
<dbReference type="EMBL" id="GAMC01019624">
    <property type="protein sequence ID" value="JAB86931.1"/>
    <property type="molecule type" value="mRNA"/>
</dbReference>
<organism evidence="3">
    <name type="scientific">Ceratitis capitata</name>
    <name type="common">Mediterranean fruit fly</name>
    <name type="synonym">Tephritis capitata</name>
    <dbReference type="NCBI Taxonomy" id="7213"/>
    <lineage>
        <taxon>Eukaryota</taxon>
        <taxon>Metazoa</taxon>
        <taxon>Ecdysozoa</taxon>
        <taxon>Arthropoda</taxon>
        <taxon>Hexapoda</taxon>
        <taxon>Insecta</taxon>
        <taxon>Pterygota</taxon>
        <taxon>Neoptera</taxon>
        <taxon>Endopterygota</taxon>
        <taxon>Diptera</taxon>
        <taxon>Brachycera</taxon>
        <taxon>Muscomorpha</taxon>
        <taxon>Tephritoidea</taxon>
        <taxon>Tephritidae</taxon>
        <taxon>Ceratitis</taxon>
        <taxon>Ceratitis</taxon>
    </lineage>
</organism>
<dbReference type="InterPro" id="IPR051130">
    <property type="entry name" value="Mito_struct-func_regulator"/>
</dbReference>
<dbReference type="PANTHER" id="PTHR43173">
    <property type="entry name" value="ABC1 FAMILY PROTEIN"/>
    <property type="match status" value="1"/>
</dbReference>
<dbReference type="GeneID" id="101458972"/>
<dbReference type="AlphaFoldDB" id="W8B118"/>
<proteinExistence type="evidence at transcript level"/>
<dbReference type="PANTHER" id="PTHR43173:SF28">
    <property type="entry name" value="AARF DOMAIN CONTAINING KINASE 5"/>
    <property type="match status" value="1"/>
</dbReference>
<comment type="similarity">
    <text evidence="1">Belongs to the protein kinase superfamily. ADCK protein kinase family.</text>
</comment>
<evidence type="ECO:0000313" key="3">
    <source>
        <dbReference type="EMBL" id="JAB86941.1"/>
    </source>
</evidence>
<sequence length="561" mass="65187">MNKIFCISRQGSISAGRNNYFTHLIRCSKQRNFANTAGKPQRKHHYFGLGLLGIFTGFVTYDGVVNDFIYSGASIRFLRSVKTASLIAIDYFLLERHVDDFDYDLQLKQVHLKSAGRLLETCLLNGGLYIKMGQGVAAINHILPKEYTSTLEKLQDKCLPTTKADVQKVFIKDFGANPEHIYCDFEYTPIAAASLAQVFKAKLKSGEDVAVKVQYGDLQKRFTSDLGTIMFLQDIIEIFFKNYNFGWILRDLRKNLVQELNFENEGQNAERCAKDLEKFKYVHVPSIYWEYTKPRVLTMEWVNGFKVSDVERIQLEKLDLKDVDLKLFNMFAEQIFHTGFVHADPHPGNVYVRKNPKTGQAELVLLDHGLYEFLPESVRLPLCEFWEATVLRDEQRMKSAAQKIGINDHMKFAEVLFQQPIRIHGGRIKTKLSESDIEYIQQVAKKNFELIMGTLKDMPRNMLFVVRNLNTVRAIGRQHGDVVDRPRTMARYAQHCIYVKYNSIRSYMFWFYRRLIFEYNLWATSFRLSCFNLYLNILCKLNRAPSSALTLLTDIREQNFD</sequence>
<dbReference type="InterPro" id="IPR011009">
    <property type="entry name" value="Kinase-like_dom_sf"/>
</dbReference>
<dbReference type="CDD" id="cd13969">
    <property type="entry name" value="ADCK1-like"/>
    <property type="match status" value="1"/>
</dbReference>
<reference evidence="3" key="1">
    <citation type="submission" date="2013-07" db="EMBL/GenBank/DDBJ databases">
        <authorList>
            <person name="Geib S."/>
        </authorList>
    </citation>
    <scope>NUCLEOTIDE SEQUENCE</scope>
</reference>
<reference evidence="3" key="2">
    <citation type="journal article" date="2014" name="BMC Genomics">
        <title>A genomic perspective to assessing quality of mass-reared SIT flies used in Mediterranean fruit fly (Ceratitis capitata) eradication in California.</title>
        <authorList>
            <person name="Calla B."/>
            <person name="Hall B."/>
            <person name="Hou S."/>
            <person name="Geib S.M."/>
        </authorList>
    </citation>
    <scope>NUCLEOTIDE SEQUENCE</scope>
</reference>
<dbReference type="OrthoDB" id="427480at2759"/>
<dbReference type="GO" id="GO:0016301">
    <property type="term" value="F:kinase activity"/>
    <property type="evidence" value="ECO:0007669"/>
    <property type="project" value="UniProtKB-KW"/>
</dbReference>